<accession>A0ABP9FK28</accession>
<gene>
    <name evidence="2" type="ORF">GCM10023333_40820</name>
</gene>
<dbReference type="Proteomes" id="UP001499988">
    <property type="component" value="Unassembled WGS sequence"/>
</dbReference>
<evidence type="ECO:0000256" key="1">
    <source>
        <dbReference type="SAM" id="MobiDB-lite"/>
    </source>
</evidence>
<proteinExistence type="predicted"/>
<keyword evidence="3" id="KW-1185">Reference proteome</keyword>
<feature type="compositionally biased region" description="Basic and acidic residues" evidence="1">
    <location>
        <begin position="11"/>
        <end position="23"/>
    </location>
</feature>
<dbReference type="EMBL" id="BAABJZ010000106">
    <property type="protein sequence ID" value="GAA4902526.1"/>
    <property type="molecule type" value="Genomic_DNA"/>
</dbReference>
<feature type="region of interest" description="Disordered" evidence="1">
    <location>
        <begin position="1"/>
        <end position="31"/>
    </location>
</feature>
<reference evidence="3" key="1">
    <citation type="journal article" date="2019" name="Int. J. Syst. Evol. Microbiol.">
        <title>The Global Catalogue of Microorganisms (GCM) 10K type strain sequencing project: providing services to taxonomists for standard genome sequencing and annotation.</title>
        <authorList>
            <consortium name="The Broad Institute Genomics Platform"/>
            <consortium name="The Broad Institute Genome Sequencing Center for Infectious Disease"/>
            <person name="Wu L."/>
            <person name="Ma J."/>
        </authorList>
    </citation>
    <scope>NUCLEOTIDE SEQUENCE [LARGE SCALE GENOMIC DNA]</scope>
    <source>
        <strain evidence="3">JCM 18401</strain>
    </source>
</reference>
<sequence length="50" mass="5289">MSYRNAGQDVVRSDGAAHGDETPPRGNPTARRVIVNLSLADTLMLPALSP</sequence>
<name>A0ABP9FK28_9GAMM</name>
<protein>
    <submittedName>
        <fullName evidence="2">Uncharacterized protein</fullName>
    </submittedName>
</protein>
<organism evidence="2 3">
    <name type="scientific">Ferrimonas pelagia</name>
    <dbReference type="NCBI Taxonomy" id="1177826"/>
    <lineage>
        <taxon>Bacteria</taxon>
        <taxon>Pseudomonadati</taxon>
        <taxon>Pseudomonadota</taxon>
        <taxon>Gammaproteobacteria</taxon>
        <taxon>Alteromonadales</taxon>
        <taxon>Ferrimonadaceae</taxon>
        <taxon>Ferrimonas</taxon>
    </lineage>
</organism>
<comment type="caution">
    <text evidence="2">The sequence shown here is derived from an EMBL/GenBank/DDBJ whole genome shotgun (WGS) entry which is preliminary data.</text>
</comment>
<evidence type="ECO:0000313" key="2">
    <source>
        <dbReference type="EMBL" id="GAA4902526.1"/>
    </source>
</evidence>
<evidence type="ECO:0000313" key="3">
    <source>
        <dbReference type="Proteomes" id="UP001499988"/>
    </source>
</evidence>